<gene>
    <name evidence="1" type="ORF">FRUB_01531</name>
</gene>
<evidence type="ECO:0000313" key="1">
    <source>
        <dbReference type="EMBL" id="OWK45200.1"/>
    </source>
</evidence>
<keyword evidence="2" id="KW-1185">Reference proteome</keyword>
<dbReference type="AlphaFoldDB" id="A0A225DUL2"/>
<accession>A0A225DUL2</accession>
<organism evidence="1 2">
    <name type="scientific">Fimbriiglobus ruber</name>
    <dbReference type="NCBI Taxonomy" id="1908690"/>
    <lineage>
        <taxon>Bacteria</taxon>
        <taxon>Pseudomonadati</taxon>
        <taxon>Planctomycetota</taxon>
        <taxon>Planctomycetia</taxon>
        <taxon>Gemmatales</taxon>
        <taxon>Gemmataceae</taxon>
        <taxon>Fimbriiglobus</taxon>
    </lineage>
</organism>
<dbReference type="Proteomes" id="UP000214646">
    <property type="component" value="Unassembled WGS sequence"/>
</dbReference>
<comment type="caution">
    <text evidence="1">The sequence shown here is derived from an EMBL/GenBank/DDBJ whole genome shotgun (WGS) entry which is preliminary data.</text>
</comment>
<proteinExistence type="predicted"/>
<protein>
    <submittedName>
        <fullName evidence="1">Uncharacterized protein</fullName>
    </submittedName>
</protein>
<sequence length="130" mass="14571">MYRLASADLPDQKKPPLLKVGDAEGALKKTMLEEARKVFELRLTRYQNGGALEVETLYQWSSRWLEAELDLAADATGKTATLKAHLERMKEVEKSAVARMKAGQGPESDAAAGRYYRTQAEVWLVHGHVR</sequence>
<name>A0A225DUL2_9BACT</name>
<reference evidence="2" key="1">
    <citation type="submission" date="2017-06" db="EMBL/GenBank/DDBJ databases">
        <title>Genome analysis of Fimbriiglobus ruber SP5, the first member of the order Planctomycetales with confirmed chitinolytic capability.</title>
        <authorList>
            <person name="Ravin N.V."/>
            <person name="Rakitin A.L."/>
            <person name="Ivanova A.A."/>
            <person name="Beletsky A.V."/>
            <person name="Kulichevskaya I.S."/>
            <person name="Mardanov A.V."/>
            <person name="Dedysh S.N."/>
        </authorList>
    </citation>
    <scope>NUCLEOTIDE SEQUENCE [LARGE SCALE GENOMIC DNA]</scope>
    <source>
        <strain evidence="2">SP5</strain>
    </source>
</reference>
<evidence type="ECO:0000313" key="2">
    <source>
        <dbReference type="Proteomes" id="UP000214646"/>
    </source>
</evidence>
<dbReference type="EMBL" id="NIDE01000002">
    <property type="protein sequence ID" value="OWK45200.1"/>
    <property type="molecule type" value="Genomic_DNA"/>
</dbReference>